<dbReference type="Pfam" id="PF04075">
    <property type="entry name" value="F420H2_quin_red"/>
    <property type="match status" value="1"/>
</dbReference>
<dbReference type="Gene3D" id="2.30.110.10">
    <property type="entry name" value="Electron Transport, Fmn-binding Protein, Chain A"/>
    <property type="match status" value="1"/>
</dbReference>
<dbReference type="KEGG" id="pbf:CFX0092_A3118"/>
<evidence type="ECO:0000313" key="1">
    <source>
        <dbReference type="EMBL" id="CUS04996.2"/>
    </source>
</evidence>
<sequence>MAIKRWMYRGGRPNGVAKFLNGISAKLHTTGIAPNYMVTLEVVGRKSGKVISFPLVMTVIDGERYLVSMLGEEANWVHNLKAAGGRATLRHGENEHVLLEDEDPAQRPPILKAYLKIAPGARPHMAVDKDAPLSEFEKVAADYPVFRVRQDL</sequence>
<dbReference type="GO" id="GO:0016491">
    <property type="term" value="F:oxidoreductase activity"/>
    <property type="evidence" value="ECO:0007669"/>
    <property type="project" value="InterPro"/>
</dbReference>
<dbReference type="Proteomes" id="UP000215027">
    <property type="component" value="Chromosome I"/>
</dbReference>
<dbReference type="InterPro" id="IPR004378">
    <property type="entry name" value="F420H2_quin_Rdtase"/>
</dbReference>
<organism evidence="1 2">
    <name type="scientific">Candidatus Promineifilum breve</name>
    <dbReference type="NCBI Taxonomy" id="1806508"/>
    <lineage>
        <taxon>Bacteria</taxon>
        <taxon>Bacillati</taxon>
        <taxon>Chloroflexota</taxon>
        <taxon>Ardenticatenia</taxon>
        <taxon>Candidatus Promineifilales</taxon>
        <taxon>Candidatus Promineifilaceae</taxon>
        <taxon>Candidatus Promineifilum</taxon>
    </lineage>
</organism>
<evidence type="ECO:0000313" key="2">
    <source>
        <dbReference type="Proteomes" id="UP000215027"/>
    </source>
</evidence>
<accession>A0A160T4I2</accession>
<name>A0A160T4I2_9CHLR</name>
<gene>
    <name evidence="1" type="ORF">CFX0092_A3118</name>
</gene>
<dbReference type="InterPro" id="IPR012349">
    <property type="entry name" value="Split_barrel_FMN-bd"/>
</dbReference>
<proteinExistence type="predicted"/>
<protein>
    <recommendedName>
        <fullName evidence="3">Nitroreductase family deazaflavin-dependent oxidoreductase</fullName>
    </recommendedName>
</protein>
<keyword evidence="2" id="KW-1185">Reference proteome</keyword>
<reference evidence="1" key="1">
    <citation type="submission" date="2016-01" db="EMBL/GenBank/DDBJ databases">
        <authorList>
            <person name="Mcilroy J.S."/>
            <person name="Karst M S."/>
            <person name="Albertsen M."/>
        </authorList>
    </citation>
    <scope>NUCLEOTIDE SEQUENCE</scope>
    <source>
        <strain evidence="1">Cfx-K</strain>
    </source>
</reference>
<dbReference type="EMBL" id="LN890655">
    <property type="protein sequence ID" value="CUS04996.2"/>
    <property type="molecule type" value="Genomic_DNA"/>
</dbReference>
<dbReference type="RefSeq" id="WP_197699796.1">
    <property type="nucleotide sequence ID" value="NZ_LN890655.1"/>
</dbReference>
<evidence type="ECO:0008006" key="3">
    <source>
        <dbReference type="Google" id="ProtNLM"/>
    </source>
</evidence>
<dbReference type="AlphaFoldDB" id="A0A160T4I2"/>